<dbReference type="OrthoDB" id="186625at2759"/>
<dbReference type="SMART" id="SM00054">
    <property type="entry name" value="EFh"/>
    <property type="match status" value="2"/>
</dbReference>
<gene>
    <name evidence="7" type="ORF">C2E20_2245</name>
</gene>
<dbReference type="EMBL" id="LHPF02000004">
    <property type="protein sequence ID" value="PSC74407.1"/>
    <property type="molecule type" value="Genomic_DNA"/>
</dbReference>
<evidence type="ECO:0000313" key="7">
    <source>
        <dbReference type="EMBL" id="PSC74407.1"/>
    </source>
</evidence>
<name>A0A2P6VK13_9CHLO</name>
<accession>A0A2P6VK13</accession>
<keyword evidence="8" id="KW-1185">Reference proteome</keyword>
<dbReference type="GO" id="GO:0048306">
    <property type="term" value="F:calcium-dependent protein binding"/>
    <property type="evidence" value="ECO:0007669"/>
    <property type="project" value="UniProtKB-ARBA"/>
</dbReference>
<proteinExistence type="predicted"/>
<evidence type="ECO:0000256" key="1">
    <source>
        <dbReference type="ARBA" id="ARBA00004496"/>
    </source>
</evidence>
<dbReference type="InterPro" id="IPR002048">
    <property type="entry name" value="EF_hand_dom"/>
</dbReference>
<dbReference type="PROSITE" id="PS00018">
    <property type="entry name" value="EF_HAND_1"/>
    <property type="match status" value="2"/>
</dbReference>
<dbReference type="PROSITE" id="PS50222">
    <property type="entry name" value="EF_HAND_2"/>
    <property type="match status" value="2"/>
</dbReference>
<organism evidence="7 8">
    <name type="scientific">Micractinium conductrix</name>
    <dbReference type="NCBI Taxonomy" id="554055"/>
    <lineage>
        <taxon>Eukaryota</taxon>
        <taxon>Viridiplantae</taxon>
        <taxon>Chlorophyta</taxon>
        <taxon>core chlorophytes</taxon>
        <taxon>Trebouxiophyceae</taxon>
        <taxon>Chlorellales</taxon>
        <taxon>Chlorellaceae</taxon>
        <taxon>Chlorella clade</taxon>
        <taxon>Micractinium</taxon>
    </lineage>
</organism>
<sequence length="171" mass="18507">MAAPPTDAQLQQWFAAIDADRTGTINAEELQRAMALGGLHFSLQACAQMVRLHDRDNSGTIALPEFRSLHMQLTETRSAFSAAARGGDAIGADAVQHLVAAQGFKLEGPALHAVLAAFDPDRNGRFGLPEYTMLFLFLVSCRNVFAAFDPQHSGRISLDFSQLAYCAALTR</sequence>
<evidence type="ECO:0000313" key="8">
    <source>
        <dbReference type="Proteomes" id="UP000239649"/>
    </source>
</evidence>
<dbReference type="SUPFAM" id="SSF47473">
    <property type="entry name" value="EF-hand"/>
    <property type="match status" value="1"/>
</dbReference>
<dbReference type="Pfam" id="PF13499">
    <property type="entry name" value="EF-hand_7"/>
    <property type="match status" value="1"/>
</dbReference>
<evidence type="ECO:0000259" key="6">
    <source>
        <dbReference type="PROSITE" id="PS50222"/>
    </source>
</evidence>
<feature type="domain" description="EF-hand" evidence="6">
    <location>
        <begin position="5"/>
        <end position="40"/>
    </location>
</feature>
<dbReference type="InterPro" id="IPR051426">
    <property type="entry name" value="Peflin/Sorcin_CaBP"/>
</dbReference>
<keyword evidence="7" id="KW-0418">Kinase</keyword>
<protein>
    <submittedName>
        <fullName evidence="7">Calcium-dependent kinase 23 isoform 1</fullName>
    </submittedName>
</protein>
<dbReference type="PANTHER" id="PTHR46212">
    <property type="entry name" value="PEFLIN"/>
    <property type="match status" value="1"/>
</dbReference>
<dbReference type="GO" id="GO:0005509">
    <property type="term" value="F:calcium ion binding"/>
    <property type="evidence" value="ECO:0007669"/>
    <property type="project" value="InterPro"/>
</dbReference>
<dbReference type="InterPro" id="IPR011992">
    <property type="entry name" value="EF-hand-dom_pair"/>
</dbReference>
<dbReference type="AlphaFoldDB" id="A0A2P6VK13"/>
<dbReference type="GO" id="GO:0005737">
    <property type="term" value="C:cytoplasm"/>
    <property type="evidence" value="ECO:0007669"/>
    <property type="project" value="UniProtKB-SubCell"/>
</dbReference>
<keyword evidence="2" id="KW-0963">Cytoplasm</keyword>
<dbReference type="Gene3D" id="1.10.238.10">
    <property type="entry name" value="EF-hand"/>
    <property type="match status" value="2"/>
</dbReference>
<evidence type="ECO:0000256" key="5">
    <source>
        <dbReference type="ARBA" id="ARBA00022837"/>
    </source>
</evidence>
<reference evidence="7 8" key="1">
    <citation type="journal article" date="2018" name="Plant J.">
        <title>Genome sequences of Chlorella sorokiniana UTEX 1602 and Micractinium conductrix SAG 241.80: implications to maltose excretion by a green alga.</title>
        <authorList>
            <person name="Arriola M.B."/>
            <person name="Velmurugan N."/>
            <person name="Zhang Y."/>
            <person name="Plunkett M.H."/>
            <person name="Hondzo H."/>
            <person name="Barney B.M."/>
        </authorList>
    </citation>
    <scope>NUCLEOTIDE SEQUENCE [LARGE SCALE GENOMIC DNA]</scope>
    <source>
        <strain evidence="7 8">SAG 241.80</strain>
    </source>
</reference>
<evidence type="ECO:0000256" key="3">
    <source>
        <dbReference type="ARBA" id="ARBA00022723"/>
    </source>
</evidence>
<comment type="subcellular location">
    <subcellularLocation>
        <location evidence="1">Cytoplasm</location>
    </subcellularLocation>
</comment>
<evidence type="ECO:0000256" key="4">
    <source>
        <dbReference type="ARBA" id="ARBA00022737"/>
    </source>
</evidence>
<comment type="caution">
    <text evidence="7">The sequence shown here is derived from an EMBL/GenBank/DDBJ whole genome shotgun (WGS) entry which is preliminary data.</text>
</comment>
<keyword evidence="4" id="KW-0677">Repeat</keyword>
<evidence type="ECO:0000256" key="2">
    <source>
        <dbReference type="ARBA" id="ARBA00022490"/>
    </source>
</evidence>
<dbReference type="STRING" id="554055.A0A2P6VK13"/>
<dbReference type="InterPro" id="IPR018247">
    <property type="entry name" value="EF_Hand_1_Ca_BS"/>
</dbReference>
<keyword evidence="7" id="KW-0808">Transferase</keyword>
<keyword evidence="3" id="KW-0479">Metal-binding</keyword>
<keyword evidence="5" id="KW-0106">Calcium</keyword>
<dbReference type="Proteomes" id="UP000239649">
    <property type="component" value="Unassembled WGS sequence"/>
</dbReference>
<feature type="domain" description="EF-hand" evidence="6">
    <location>
        <begin position="41"/>
        <end position="76"/>
    </location>
</feature>
<dbReference type="GO" id="GO:0016301">
    <property type="term" value="F:kinase activity"/>
    <property type="evidence" value="ECO:0007669"/>
    <property type="project" value="UniProtKB-KW"/>
</dbReference>
<dbReference type="PANTHER" id="PTHR46212:SF3">
    <property type="entry name" value="GH27120P"/>
    <property type="match status" value="1"/>
</dbReference>